<dbReference type="SMART" id="SM00448">
    <property type="entry name" value="REC"/>
    <property type="match status" value="1"/>
</dbReference>
<dbReference type="InterPro" id="IPR011006">
    <property type="entry name" value="CheY-like_superfamily"/>
</dbReference>
<dbReference type="PANTHER" id="PTHR44591">
    <property type="entry name" value="STRESS RESPONSE REGULATOR PROTEIN 1"/>
    <property type="match status" value="1"/>
</dbReference>
<evidence type="ECO:0000313" key="6">
    <source>
        <dbReference type="Proteomes" id="UP000646877"/>
    </source>
</evidence>
<dbReference type="EMBL" id="CP137578">
    <property type="protein sequence ID" value="WOX26936.1"/>
    <property type="molecule type" value="Genomic_DNA"/>
</dbReference>
<protein>
    <submittedName>
        <fullName evidence="4">Response regulator</fullName>
    </submittedName>
</protein>
<dbReference type="AlphaFoldDB" id="A0A8I2KSG4"/>
<dbReference type="PANTHER" id="PTHR44591:SF25">
    <property type="entry name" value="CHEMOTAXIS TWO-COMPONENT RESPONSE REGULATOR"/>
    <property type="match status" value="1"/>
</dbReference>
<proteinExistence type="predicted"/>
<feature type="domain" description="Response regulatory" evidence="3">
    <location>
        <begin position="4"/>
        <end position="120"/>
    </location>
</feature>
<organism evidence="4 6">
    <name type="scientific">Pseudoalteromonas maricaloris</name>
    <dbReference type="NCBI Taxonomy" id="184924"/>
    <lineage>
        <taxon>Bacteria</taxon>
        <taxon>Pseudomonadati</taxon>
        <taxon>Pseudomonadota</taxon>
        <taxon>Gammaproteobacteria</taxon>
        <taxon>Alteromonadales</taxon>
        <taxon>Pseudoalteromonadaceae</taxon>
        <taxon>Pseudoalteromonas</taxon>
    </lineage>
</organism>
<evidence type="ECO:0000256" key="2">
    <source>
        <dbReference type="PROSITE-ProRule" id="PRU00169"/>
    </source>
</evidence>
<evidence type="ECO:0000259" key="3">
    <source>
        <dbReference type="PROSITE" id="PS50110"/>
    </source>
</evidence>
<keyword evidence="1 2" id="KW-0597">Phosphoprotein</keyword>
<keyword evidence="7" id="KW-1185">Reference proteome</keyword>
<evidence type="ECO:0000313" key="4">
    <source>
        <dbReference type="EMBL" id="NLR23587.1"/>
    </source>
</evidence>
<feature type="modified residue" description="4-aspartylphosphate" evidence="2">
    <location>
        <position position="53"/>
    </location>
</feature>
<dbReference type="Gene3D" id="3.40.50.2300">
    <property type="match status" value="1"/>
</dbReference>
<dbReference type="InterPro" id="IPR001789">
    <property type="entry name" value="Sig_transdc_resp-reg_receiver"/>
</dbReference>
<reference evidence="4" key="1">
    <citation type="submission" date="2019-10" db="EMBL/GenBank/DDBJ databases">
        <authorList>
            <person name="Paulsen S."/>
        </authorList>
    </citation>
    <scope>NUCLEOTIDE SEQUENCE</scope>
    <source>
        <strain evidence="4">LMG 19692</strain>
    </source>
</reference>
<dbReference type="Proteomes" id="UP000646877">
    <property type="component" value="Unassembled WGS sequence"/>
</dbReference>
<dbReference type="Pfam" id="PF00072">
    <property type="entry name" value="Response_reg"/>
    <property type="match status" value="1"/>
</dbReference>
<dbReference type="PROSITE" id="PS50110">
    <property type="entry name" value="RESPONSE_REGULATORY"/>
    <property type="match status" value="1"/>
</dbReference>
<name>A0A8I2KSG4_9GAMM</name>
<sequence>MTKKIMIVDDSASIRQVAKMTLLAEGYEVIDACDGLDAINKLDDGKINLIISDLNMPNMDGLSLLKKVKEMGQYRFTPFLMLTTESGSDFVSQGKQAGAKAWMIKPFKPEKLINTVSRILA</sequence>
<dbReference type="Proteomes" id="UP001304419">
    <property type="component" value="Chromosome 1"/>
</dbReference>
<dbReference type="InterPro" id="IPR050595">
    <property type="entry name" value="Bact_response_regulator"/>
</dbReference>
<gene>
    <name evidence="4" type="ORF">F9Y85_20150</name>
    <name evidence="5" type="ORF">R5H13_09655</name>
</gene>
<dbReference type="SUPFAM" id="SSF52172">
    <property type="entry name" value="CheY-like"/>
    <property type="match status" value="1"/>
</dbReference>
<evidence type="ECO:0000313" key="7">
    <source>
        <dbReference type="Proteomes" id="UP001304419"/>
    </source>
</evidence>
<evidence type="ECO:0000256" key="1">
    <source>
        <dbReference type="ARBA" id="ARBA00022553"/>
    </source>
</evidence>
<accession>A0A8I2KSG4</accession>
<dbReference type="RefSeq" id="WP_010372802.1">
    <property type="nucleotide sequence ID" value="NZ_CBCSDF010000006.1"/>
</dbReference>
<reference evidence="5 7" key="2">
    <citation type="submission" date="2023-10" db="EMBL/GenBank/DDBJ databases">
        <title>To unveil natural product biosynthetic capacity in Pseudoalteromonas.</title>
        <authorList>
            <person name="Wang J."/>
        </authorList>
    </citation>
    <scope>NUCLEOTIDE SEQUENCE [LARGE SCALE GENOMIC DNA]</scope>
    <source>
        <strain evidence="5 7">DSM 15914</strain>
    </source>
</reference>
<evidence type="ECO:0000313" key="5">
    <source>
        <dbReference type="EMBL" id="WOX26936.1"/>
    </source>
</evidence>
<dbReference type="EMBL" id="WEIA01000017">
    <property type="protein sequence ID" value="NLR23587.1"/>
    <property type="molecule type" value="Genomic_DNA"/>
</dbReference>
<dbReference type="GeneID" id="98335817"/>
<dbReference type="GO" id="GO:0000160">
    <property type="term" value="P:phosphorelay signal transduction system"/>
    <property type="evidence" value="ECO:0007669"/>
    <property type="project" value="InterPro"/>
</dbReference>